<dbReference type="CDD" id="cd01097">
    <property type="entry name" value="Tetrahydromethanopterin_reductase"/>
    <property type="match status" value="1"/>
</dbReference>
<reference evidence="3" key="1">
    <citation type="journal article" date="2020" name="mSystems">
        <title>Genome- and Community-Level Interaction Insights into Carbon Utilization and Element Cycling Functions of Hydrothermarchaeota in Hydrothermal Sediment.</title>
        <authorList>
            <person name="Zhou Z."/>
            <person name="Liu Y."/>
            <person name="Xu W."/>
            <person name="Pan J."/>
            <person name="Luo Z.H."/>
            <person name="Li M."/>
        </authorList>
    </citation>
    <scope>NUCLEOTIDE SEQUENCE [LARGE SCALE GENOMIC DNA]</scope>
    <source>
        <strain evidence="3">SpSt-1074</strain>
    </source>
</reference>
<protein>
    <submittedName>
        <fullName evidence="3">LLM class flavin-dependent oxidoreductase</fullName>
    </submittedName>
</protein>
<dbReference type="EMBL" id="DRXH01000061">
    <property type="protein sequence ID" value="HHM44013.1"/>
    <property type="molecule type" value="Genomic_DNA"/>
</dbReference>
<comment type="caution">
    <text evidence="3">The sequence shown here is derived from an EMBL/GenBank/DDBJ whole genome shotgun (WGS) entry which is preliminary data.</text>
</comment>
<proteinExistence type="predicted"/>
<dbReference type="PANTHER" id="PTHR43244:SF1">
    <property type="entry name" value="5,10-METHYLENETETRAHYDROMETHANOPTERIN REDUCTASE"/>
    <property type="match status" value="1"/>
</dbReference>
<keyword evidence="1" id="KW-0560">Oxidoreductase</keyword>
<dbReference type="AlphaFoldDB" id="A0A7J3VTW4"/>
<dbReference type="InterPro" id="IPR050564">
    <property type="entry name" value="F420-G6PD/mer"/>
</dbReference>
<organism evidence="3">
    <name type="scientific">Caldiarchaeum subterraneum</name>
    <dbReference type="NCBI Taxonomy" id="311458"/>
    <lineage>
        <taxon>Archaea</taxon>
        <taxon>Nitrososphaerota</taxon>
        <taxon>Candidatus Caldarchaeales</taxon>
        <taxon>Candidatus Caldarchaeaceae</taxon>
        <taxon>Candidatus Caldarchaeum</taxon>
    </lineage>
</organism>
<gene>
    <name evidence="3" type="ORF">ENM31_01770</name>
</gene>
<dbReference type="Gene3D" id="3.20.20.30">
    <property type="entry name" value="Luciferase-like domain"/>
    <property type="match status" value="1"/>
</dbReference>
<accession>A0A7J3VTW4</accession>
<evidence type="ECO:0000259" key="2">
    <source>
        <dbReference type="Pfam" id="PF00296"/>
    </source>
</evidence>
<dbReference type="InterPro" id="IPR036661">
    <property type="entry name" value="Luciferase-like_sf"/>
</dbReference>
<dbReference type="GO" id="GO:0016705">
    <property type="term" value="F:oxidoreductase activity, acting on paired donors, with incorporation or reduction of molecular oxygen"/>
    <property type="evidence" value="ECO:0007669"/>
    <property type="project" value="InterPro"/>
</dbReference>
<evidence type="ECO:0000256" key="1">
    <source>
        <dbReference type="ARBA" id="ARBA00023002"/>
    </source>
</evidence>
<sequence>MASVMVERRGFDGIWVSDHYFNRSSFMTLSLIAMNTRKALLGPAVVNPYTTHPALIAQNTLTLSEIAGGRVRLAIGAGDQLALKRLGIVREKPVEKVVQAVEAVKNILSASSNSSTVAVLVGAQGERMITASTKAADGVLVNWSSLEKLKKSAELLRQTAPNRFRKAAYVITSVHEDEAKARKTAIPYAAYLMTGTSPKHLEEMGIDEDFRRRVENLLNSGSWEELYRSSSGEWVDEFAFWGNSRKLEEFSAEVLGMGYDEVVYAGPLGPRYIHALNKVSLICRRLRREMAGID</sequence>
<name>A0A7J3VTW4_CALS0</name>
<dbReference type="Pfam" id="PF00296">
    <property type="entry name" value="Bac_luciferase"/>
    <property type="match status" value="1"/>
</dbReference>
<dbReference type="PANTHER" id="PTHR43244">
    <property type="match status" value="1"/>
</dbReference>
<evidence type="ECO:0000313" key="3">
    <source>
        <dbReference type="EMBL" id="HHM44013.1"/>
    </source>
</evidence>
<feature type="domain" description="Luciferase-like" evidence="2">
    <location>
        <begin position="5"/>
        <end position="245"/>
    </location>
</feature>
<dbReference type="InterPro" id="IPR011251">
    <property type="entry name" value="Luciferase-like_dom"/>
</dbReference>
<dbReference type="SUPFAM" id="SSF51679">
    <property type="entry name" value="Bacterial luciferase-like"/>
    <property type="match status" value="1"/>
</dbReference>